<dbReference type="InterPro" id="IPR000683">
    <property type="entry name" value="Gfo/Idh/MocA-like_OxRdtase_N"/>
</dbReference>
<reference evidence="5" key="1">
    <citation type="submission" date="2016-10" db="EMBL/GenBank/DDBJ databases">
        <authorList>
            <person name="Varghese N."/>
            <person name="Submissions S."/>
        </authorList>
    </citation>
    <scope>NUCLEOTIDE SEQUENCE [LARGE SCALE GENOMIC DNA]</scope>
    <source>
        <strain evidence="5">DSM 24536</strain>
    </source>
</reference>
<dbReference type="GO" id="GO:0000166">
    <property type="term" value="F:nucleotide binding"/>
    <property type="evidence" value="ECO:0007669"/>
    <property type="project" value="InterPro"/>
</dbReference>
<evidence type="ECO:0000313" key="5">
    <source>
        <dbReference type="Proteomes" id="UP000199226"/>
    </source>
</evidence>
<dbReference type="AlphaFoldDB" id="A0A1G9LTK0"/>
<dbReference type="OrthoDB" id="9785257at2"/>
<dbReference type="EMBL" id="FNHH01000001">
    <property type="protein sequence ID" value="SDL65134.1"/>
    <property type="molecule type" value="Genomic_DNA"/>
</dbReference>
<dbReference type="PANTHER" id="PTHR43818:SF11">
    <property type="entry name" value="BCDNA.GH03377"/>
    <property type="match status" value="1"/>
</dbReference>
<evidence type="ECO:0000259" key="2">
    <source>
        <dbReference type="Pfam" id="PF01408"/>
    </source>
</evidence>
<dbReference type="PANTHER" id="PTHR43818">
    <property type="entry name" value="BCDNA.GH03377"/>
    <property type="match status" value="1"/>
</dbReference>
<feature type="domain" description="Putative oxidoreductase C-terminal" evidence="3">
    <location>
        <begin position="177"/>
        <end position="444"/>
    </location>
</feature>
<organism evidence="4 5">
    <name type="scientific">Daejeonella rubra</name>
    <dbReference type="NCBI Taxonomy" id="990371"/>
    <lineage>
        <taxon>Bacteria</taxon>
        <taxon>Pseudomonadati</taxon>
        <taxon>Bacteroidota</taxon>
        <taxon>Sphingobacteriia</taxon>
        <taxon>Sphingobacteriales</taxon>
        <taxon>Sphingobacteriaceae</taxon>
        <taxon>Daejeonella</taxon>
    </lineage>
</organism>
<dbReference type="Gene3D" id="3.40.50.720">
    <property type="entry name" value="NAD(P)-binding Rossmann-like Domain"/>
    <property type="match status" value="1"/>
</dbReference>
<proteinExistence type="predicted"/>
<keyword evidence="5" id="KW-1185">Reference proteome</keyword>
<protein>
    <submittedName>
        <fullName evidence="4">Oxidoreductase family, NAD-binding Rossmann fold</fullName>
    </submittedName>
</protein>
<dbReference type="GO" id="GO:0016491">
    <property type="term" value="F:oxidoreductase activity"/>
    <property type="evidence" value="ECO:0007669"/>
    <property type="project" value="UniProtKB-KW"/>
</dbReference>
<accession>A0A1G9LTK0</accession>
<keyword evidence="1" id="KW-0560">Oxidoreductase</keyword>
<evidence type="ECO:0000256" key="1">
    <source>
        <dbReference type="ARBA" id="ARBA00023002"/>
    </source>
</evidence>
<sequence length="449" mass="50561">MRLNKLIKITLTLLILTSSTIIALAQKAPIKLIILDPGHGHATYMQGRMYDGLDPEVHVYAPAGPDVETYLNSINRSNSRSTNPTKWKIVLYTGTDYLEKMLAEKKGNAVIISGNNSKKANYIRRSIEAGLHVLADKPLAVTPEDFEKLKESFDLAAKKNVLLFDPMDLRYDISNILQRELAATKELFGTLKKGSIDDPSLIQANLHHFLKFSGTEPARRPAWFFDIEQQGHGITDVSTHLVDMTQWAAFPDQILNAKKDIKILSSKEWTTDLTPSEFKLITRVGYPDYLKKYLKDSILSVYANGEINYTIKGIHSRVSVLWKYREPVGSGDTHYALMRGTKADLELRQGAEEQHKATLYIKAAAGIGSEDFSKTIDQVKLKFQQKYPGFDLIKKGNEYIVKPGTYKATNSAEIAISYILDNKMPAWEVPNLIAKYYTTTGAIRNIKRD</sequence>
<gene>
    <name evidence="4" type="ORF">SAMN05421813_10189</name>
</gene>
<evidence type="ECO:0000313" key="4">
    <source>
        <dbReference type="EMBL" id="SDL65134.1"/>
    </source>
</evidence>
<dbReference type="Pfam" id="PF01408">
    <property type="entry name" value="GFO_IDH_MocA"/>
    <property type="match status" value="1"/>
</dbReference>
<dbReference type="InterPro" id="IPR036291">
    <property type="entry name" value="NAD(P)-bd_dom_sf"/>
</dbReference>
<name>A0A1G9LTK0_9SPHI</name>
<dbReference type="SUPFAM" id="SSF51735">
    <property type="entry name" value="NAD(P)-binding Rossmann-fold domains"/>
    <property type="match status" value="1"/>
</dbReference>
<dbReference type="Proteomes" id="UP000199226">
    <property type="component" value="Unassembled WGS sequence"/>
</dbReference>
<feature type="domain" description="Gfo/Idh/MocA-like oxidoreductase N-terminal" evidence="2">
    <location>
        <begin position="84"/>
        <end position="162"/>
    </location>
</feature>
<dbReference type="InterPro" id="IPR032459">
    <property type="entry name" value="Oxidoreduct_C"/>
</dbReference>
<dbReference type="InterPro" id="IPR050463">
    <property type="entry name" value="Gfo/Idh/MocA_oxidrdct_glycsds"/>
</dbReference>
<dbReference type="STRING" id="990371.SAMN05421813_10189"/>
<dbReference type="Pfam" id="PF16490">
    <property type="entry name" value="Oxidoreduct_C"/>
    <property type="match status" value="1"/>
</dbReference>
<dbReference type="RefSeq" id="WP_090697531.1">
    <property type="nucleotide sequence ID" value="NZ_FNHH01000001.1"/>
</dbReference>
<evidence type="ECO:0000259" key="3">
    <source>
        <dbReference type="Pfam" id="PF16490"/>
    </source>
</evidence>